<organism evidence="1 2">
    <name type="scientific">Paenibacillus chartarius</name>
    <dbReference type="NCBI Taxonomy" id="747481"/>
    <lineage>
        <taxon>Bacteria</taxon>
        <taxon>Bacillati</taxon>
        <taxon>Bacillota</taxon>
        <taxon>Bacilli</taxon>
        <taxon>Bacillales</taxon>
        <taxon>Paenibacillaceae</taxon>
        <taxon>Paenibacillus</taxon>
    </lineage>
</organism>
<dbReference type="EMBL" id="JBHLWN010000031">
    <property type="protein sequence ID" value="MFC0212737.1"/>
    <property type="molecule type" value="Genomic_DNA"/>
</dbReference>
<dbReference type="InterPro" id="IPR018708">
    <property type="entry name" value="DUF2225"/>
</dbReference>
<dbReference type="Pfam" id="PF09986">
    <property type="entry name" value="DUF2225"/>
    <property type="match status" value="1"/>
</dbReference>
<evidence type="ECO:0000313" key="1">
    <source>
        <dbReference type="EMBL" id="MFC0212737.1"/>
    </source>
</evidence>
<gene>
    <name evidence="1" type="ORF">ACFFK0_09695</name>
</gene>
<reference evidence="1 2" key="1">
    <citation type="submission" date="2024-09" db="EMBL/GenBank/DDBJ databases">
        <authorList>
            <person name="Sun Q."/>
            <person name="Mori K."/>
        </authorList>
    </citation>
    <scope>NUCLEOTIDE SEQUENCE [LARGE SCALE GENOMIC DNA]</scope>
    <source>
        <strain evidence="1 2">CCM 7759</strain>
    </source>
</reference>
<keyword evidence="2" id="KW-1185">Reference proteome</keyword>
<name>A0ABV6DJE3_9BACL</name>
<sequence>MVEPLFTVTIHCAFCANSFMTSRVRPSFKKASKTDSDFCLHYKEHNPDYYVVRVCPFCGFASTESFVTELTSGQKEAFKEKISKLWTMHDYGGERGWDDALATYKLGLLTAQTIGEKDRVIAGILHHIAWLYREKGDRTNEDRFLEYALDAYISVFEKEGVDLNNARLMFLIGELNRRLKRYFEAVKWFARVVNDKKIMDSGMIRASREAWMTTREDMLAEQLEVPEESKLK</sequence>
<proteinExistence type="predicted"/>
<dbReference type="Gene3D" id="1.25.40.10">
    <property type="entry name" value="Tetratricopeptide repeat domain"/>
    <property type="match status" value="1"/>
</dbReference>
<evidence type="ECO:0000313" key="2">
    <source>
        <dbReference type="Proteomes" id="UP001589776"/>
    </source>
</evidence>
<comment type="caution">
    <text evidence="1">The sequence shown here is derived from an EMBL/GenBank/DDBJ whole genome shotgun (WGS) entry which is preliminary data.</text>
</comment>
<dbReference type="InterPro" id="IPR011990">
    <property type="entry name" value="TPR-like_helical_dom_sf"/>
</dbReference>
<accession>A0ABV6DJE3</accession>
<protein>
    <submittedName>
        <fullName evidence="1">DUF2225 domain-containing protein</fullName>
    </submittedName>
</protein>
<dbReference type="Proteomes" id="UP001589776">
    <property type="component" value="Unassembled WGS sequence"/>
</dbReference>
<dbReference type="RefSeq" id="WP_377469942.1">
    <property type="nucleotide sequence ID" value="NZ_JBHLWN010000031.1"/>
</dbReference>